<feature type="domain" description="PPM-type phosphatase" evidence="1">
    <location>
        <begin position="8"/>
        <end position="239"/>
    </location>
</feature>
<dbReference type="InterPro" id="IPR001932">
    <property type="entry name" value="PPM-type_phosphatase-like_dom"/>
</dbReference>
<dbReference type="PROSITE" id="PS51746">
    <property type="entry name" value="PPM_2"/>
    <property type="match status" value="1"/>
</dbReference>
<dbReference type="Gene3D" id="3.60.40.10">
    <property type="entry name" value="PPM-type phosphatase domain"/>
    <property type="match status" value="1"/>
</dbReference>
<name>A0A939DVY9_9MICO</name>
<evidence type="ECO:0000259" key="1">
    <source>
        <dbReference type="PROSITE" id="PS51746"/>
    </source>
</evidence>
<dbReference type="RefSeq" id="WP_179409232.1">
    <property type="nucleotide sequence ID" value="NZ_CP063379.1"/>
</dbReference>
<dbReference type="AlphaFoldDB" id="A0A939DVY9"/>
<organism evidence="2 3">
    <name type="scientific">Microbacterium esteraromaticum</name>
    <dbReference type="NCBI Taxonomy" id="57043"/>
    <lineage>
        <taxon>Bacteria</taxon>
        <taxon>Bacillati</taxon>
        <taxon>Actinomycetota</taxon>
        <taxon>Actinomycetes</taxon>
        <taxon>Micrococcales</taxon>
        <taxon>Microbacteriaceae</taxon>
        <taxon>Microbacterium</taxon>
    </lineage>
</organism>
<dbReference type="GO" id="GO:0004722">
    <property type="term" value="F:protein serine/threonine phosphatase activity"/>
    <property type="evidence" value="ECO:0007669"/>
    <property type="project" value="InterPro"/>
</dbReference>
<protein>
    <submittedName>
        <fullName evidence="2">Serine/threonine-protein phosphatase</fullName>
    </submittedName>
</protein>
<dbReference type="PANTHER" id="PTHR47992">
    <property type="entry name" value="PROTEIN PHOSPHATASE"/>
    <property type="match status" value="1"/>
</dbReference>
<dbReference type="SMART" id="SM00332">
    <property type="entry name" value="PP2Cc"/>
    <property type="match status" value="1"/>
</dbReference>
<dbReference type="InterPro" id="IPR015655">
    <property type="entry name" value="PP2C"/>
</dbReference>
<comment type="caution">
    <text evidence="2">The sequence shown here is derived from an EMBL/GenBank/DDBJ whole genome shotgun (WGS) entry which is preliminary data.</text>
</comment>
<accession>A0A939DVY9</accession>
<proteinExistence type="predicted"/>
<dbReference type="Proteomes" id="UP000664385">
    <property type="component" value="Unassembled WGS sequence"/>
</dbReference>
<sequence length="270" mass="27907">MTAPLTVVAGSSTHTGRRRALNEDSSLACAPVFVVADGMGGHEAGERASAAVTTAFAALIGREALGLDDVRQALARARGAVDALVTTTSSRAGTTLSGVVISSVDGLGYWLALNIGDSRTYRFAGGELEQITVDHSVIQELIDAGELTAETAMHDTRRNVITRAIGGGSSGDADFWLFPADAGDRMLVCSDGLTAEVPDARIREVLAQERDPQRAAAVLTAEAVEAGGRDNITVIVVDATAVAARPGAVVLSDEVDEATRPREVLNGGAR</sequence>
<dbReference type="Pfam" id="PF13672">
    <property type="entry name" value="PP2C_2"/>
    <property type="match status" value="1"/>
</dbReference>
<reference evidence="2" key="1">
    <citation type="submission" date="2020-12" db="EMBL/GenBank/DDBJ databases">
        <title>PHA producing bacteria isolated from mangrove.</title>
        <authorList>
            <person name="Zheng W."/>
            <person name="Yu S."/>
            <person name="Huang Y."/>
        </authorList>
    </citation>
    <scope>NUCLEOTIDE SEQUENCE</scope>
    <source>
        <strain evidence="2">GN8-5</strain>
    </source>
</reference>
<dbReference type="InterPro" id="IPR036457">
    <property type="entry name" value="PPM-type-like_dom_sf"/>
</dbReference>
<dbReference type="SMART" id="SM00331">
    <property type="entry name" value="PP2C_SIG"/>
    <property type="match status" value="1"/>
</dbReference>
<dbReference type="SUPFAM" id="SSF81606">
    <property type="entry name" value="PP2C-like"/>
    <property type="match status" value="1"/>
</dbReference>
<dbReference type="CDD" id="cd00143">
    <property type="entry name" value="PP2Cc"/>
    <property type="match status" value="1"/>
</dbReference>
<gene>
    <name evidence="2" type="ORF">JF543_03705</name>
</gene>
<evidence type="ECO:0000313" key="2">
    <source>
        <dbReference type="EMBL" id="MBN8205063.1"/>
    </source>
</evidence>
<dbReference type="EMBL" id="JAEMWU010000001">
    <property type="protein sequence ID" value="MBN8205063.1"/>
    <property type="molecule type" value="Genomic_DNA"/>
</dbReference>
<evidence type="ECO:0000313" key="3">
    <source>
        <dbReference type="Proteomes" id="UP000664385"/>
    </source>
</evidence>